<evidence type="ECO:0000313" key="2">
    <source>
        <dbReference type="EMBL" id="CAF9942578.1"/>
    </source>
</evidence>
<feature type="region of interest" description="Disordered" evidence="1">
    <location>
        <begin position="1"/>
        <end position="167"/>
    </location>
</feature>
<dbReference type="EMBL" id="CAJPDT010000196">
    <property type="protein sequence ID" value="CAF9942578.1"/>
    <property type="molecule type" value="Genomic_DNA"/>
</dbReference>
<proteinExistence type="predicted"/>
<feature type="compositionally biased region" description="Basic and acidic residues" evidence="1">
    <location>
        <begin position="124"/>
        <end position="133"/>
    </location>
</feature>
<feature type="compositionally biased region" description="Basic and acidic residues" evidence="1">
    <location>
        <begin position="155"/>
        <end position="165"/>
    </location>
</feature>
<sequence length="203" mass="23079">MPPETRPNRSVHGQQKLPPPRPRNSSPDWQEARRLPPLRRSSSGWQRERRLPPQRNLSPGWQEERRPPQRNSSPGWHDGTPGRPRADSNTLPACWRNVRPAETETRDSNQGQTTSRGPKVHFQRPAERRQRTPEEDDDEESGSSSGDSLRGFVTRSKEGESRPVDKSLALSSYVHVIKHEGAGSGDEDDYVYVPYGSPSDRYL</sequence>
<keyword evidence="3" id="KW-1185">Reference proteome</keyword>
<comment type="caution">
    <text evidence="2">The sequence shown here is derived from an EMBL/GenBank/DDBJ whole genome shotgun (WGS) entry which is preliminary data.</text>
</comment>
<dbReference type="AlphaFoldDB" id="A0A8H3J8U9"/>
<evidence type="ECO:0000313" key="3">
    <source>
        <dbReference type="Proteomes" id="UP000664534"/>
    </source>
</evidence>
<protein>
    <submittedName>
        <fullName evidence="2">Uncharacterized protein</fullName>
    </submittedName>
</protein>
<gene>
    <name evidence="2" type="ORF">IMSHALPRED_003892</name>
</gene>
<evidence type="ECO:0000256" key="1">
    <source>
        <dbReference type="SAM" id="MobiDB-lite"/>
    </source>
</evidence>
<dbReference type="OrthoDB" id="5357779at2759"/>
<organism evidence="2 3">
    <name type="scientific">Imshaugia aleurites</name>
    <dbReference type="NCBI Taxonomy" id="172621"/>
    <lineage>
        <taxon>Eukaryota</taxon>
        <taxon>Fungi</taxon>
        <taxon>Dikarya</taxon>
        <taxon>Ascomycota</taxon>
        <taxon>Pezizomycotina</taxon>
        <taxon>Lecanoromycetes</taxon>
        <taxon>OSLEUM clade</taxon>
        <taxon>Lecanoromycetidae</taxon>
        <taxon>Lecanorales</taxon>
        <taxon>Lecanorineae</taxon>
        <taxon>Parmeliaceae</taxon>
        <taxon>Imshaugia</taxon>
    </lineage>
</organism>
<dbReference type="Proteomes" id="UP000664534">
    <property type="component" value="Unassembled WGS sequence"/>
</dbReference>
<accession>A0A8H3J8U9</accession>
<name>A0A8H3J8U9_9LECA</name>
<reference evidence="2" key="1">
    <citation type="submission" date="2021-03" db="EMBL/GenBank/DDBJ databases">
        <authorList>
            <person name="Tagirdzhanova G."/>
        </authorList>
    </citation>
    <scope>NUCLEOTIDE SEQUENCE</scope>
</reference>